<keyword evidence="2" id="KW-1185">Reference proteome</keyword>
<name>A0A5B8UR32_9BACT</name>
<organism evidence="1 2">
    <name type="scientific">Flavisolibacter ginsenosidimutans</name>
    <dbReference type="NCBI Taxonomy" id="661481"/>
    <lineage>
        <taxon>Bacteria</taxon>
        <taxon>Pseudomonadati</taxon>
        <taxon>Bacteroidota</taxon>
        <taxon>Chitinophagia</taxon>
        <taxon>Chitinophagales</taxon>
        <taxon>Chitinophagaceae</taxon>
        <taxon>Flavisolibacter</taxon>
    </lineage>
</organism>
<gene>
    <name evidence="1" type="ORF">FSB75_21675</name>
</gene>
<dbReference type="RefSeq" id="WP_146791694.1">
    <property type="nucleotide sequence ID" value="NZ_CP042433.1"/>
</dbReference>
<dbReference type="Proteomes" id="UP000321204">
    <property type="component" value="Chromosome"/>
</dbReference>
<dbReference type="AlphaFoldDB" id="A0A5B8UR32"/>
<dbReference type="OrthoDB" id="613884at2"/>
<accession>A0A5B8UR32</accession>
<reference evidence="1 2" key="1">
    <citation type="journal article" date="2015" name="Int. J. Syst. Evol. Microbiol.">
        <title>Flavisolibacter ginsenosidimutans sp. nov., with ginsenoside-converting activity isolated from soil used for cultivating ginseng.</title>
        <authorList>
            <person name="Zhao Y."/>
            <person name="Liu Q."/>
            <person name="Kang M.S."/>
            <person name="Jin F."/>
            <person name="Yu H."/>
            <person name="Im W.T."/>
        </authorList>
    </citation>
    <scope>NUCLEOTIDE SEQUENCE [LARGE SCALE GENOMIC DNA]</scope>
    <source>
        <strain evidence="1 2">Gsoil 636</strain>
    </source>
</reference>
<dbReference type="EMBL" id="CP042433">
    <property type="protein sequence ID" value="QEC58395.1"/>
    <property type="molecule type" value="Genomic_DNA"/>
</dbReference>
<protein>
    <submittedName>
        <fullName evidence="1">Uncharacterized protein</fullName>
    </submittedName>
</protein>
<sequence>MRRKRFGFEKAVIAIELFGLPPLKFEETENSFKVILSAPKTFAEMTQQERLDAVYQHCIIKYYSSEA</sequence>
<evidence type="ECO:0000313" key="1">
    <source>
        <dbReference type="EMBL" id="QEC58395.1"/>
    </source>
</evidence>
<proteinExistence type="predicted"/>
<evidence type="ECO:0000313" key="2">
    <source>
        <dbReference type="Proteomes" id="UP000321204"/>
    </source>
</evidence>
<dbReference type="KEGG" id="fgg:FSB75_21675"/>